<feature type="coiled-coil region" evidence="5">
    <location>
        <begin position="94"/>
        <end position="121"/>
    </location>
</feature>
<feature type="region of interest" description="Disordered" evidence="6">
    <location>
        <begin position="686"/>
        <end position="724"/>
    </location>
</feature>
<feature type="domain" description="Ion transport" evidence="8">
    <location>
        <begin position="315"/>
        <end position="556"/>
    </location>
</feature>
<dbReference type="GO" id="GO:0001518">
    <property type="term" value="C:voltage-gated sodium channel complex"/>
    <property type="evidence" value="ECO:0007669"/>
    <property type="project" value="TreeGrafter"/>
</dbReference>
<dbReference type="EMBL" id="CAJNNW010032675">
    <property type="protein sequence ID" value="CAE8714788.1"/>
    <property type="molecule type" value="Genomic_DNA"/>
</dbReference>
<evidence type="ECO:0000256" key="5">
    <source>
        <dbReference type="SAM" id="Coils"/>
    </source>
</evidence>
<reference evidence="9" key="1">
    <citation type="submission" date="2021-02" db="EMBL/GenBank/DDBJ databases">
        <authorList>
            <person name="Dougan E. K."/>
            <person name="Rhodes N."/>
            <person name="Thang M."/>
            <person name="Chan C."/>
        </authorList>
    </citation>
    <scope>NUCLEOTIDE SEQUENCE</scope>
</reference>
<feature type="region of interest" description="Disordered" evidence="6">
    <location>
        <begin position="20"/>
        <end position="39"/>
    </location>
</feature>
<evidence type="ECO:0000256" key="7">
    <source>
        <dbReference type="SAM" id="Phobius"/>
    </source>
</evidence>
<feature type="compositionally biased region" description="Basic and acidic residues" evidence="6">
    <location>
        <begin position="205"/>
        <end position="214"/>
    </location>
</feature>
<dbReference type="Proteomes" id="UP000626109">
    <property type="component" value="Unassembled WGS sequence"/>
</dbReference>
<gene>
    <name evidence="9" type="ORF">PGLA2088_LOCUS38188</name>
</gene>
<feature type="region of interest" description="Disordered" evidence="6">
    <location>
        <begin position="856"/>
        <end position="899"/>
    </location>
</feature>
<feature type="compositionally biased region" description="Basic and acidic residues" evidence="6">
    <location>
        <begin position="244"/>
        <end position="256"/>
    </location>
</feature>
<dbReference type="AlphaFoldDB" id="A0A813L215"/>
<proteinExistence type="predicted"/>
<feature type="compositionally biased region" description="Basic and acidic residues" evidence="6">
    <location>
        <begin position="137"/>
        <end position="156"/>
    </location>
</feature>
<evidence type="ECO:0000313" key="10">
    <source>
        <dbReference type="Proteomes" id="UP000626109"/>
    </source>
</evidence>
<comment type="subcellular location">
    <subcellularLocation>
        <location evidence="1">Membrane</location>
        <topology evidence="1">Multi-pass membrane protein</topology>
    </subcellularLocation>
</comment>
<dbReference type="Gene3D" id="1.10.287.70">
    <property type="match status" value="1"/>
</dbReference>
<dbReference type="SUPFAM" id="SSF81324">
    <property type="entry name" value="Voltage-gated potassium channels"/>
    <property type="match status" value="1"/>
</dbReference>
<organism evidence="9 10">
    <name type="scientific">Polarella glacialis</name>
    <name type="common">Dinoflagellate</name>
    <dbReference type="NCBI Taxonomy" id="89957"/>
    <lineage>
        <taxon>Eukaryota</taxon>
        <taxon>Sar</taxon>
        <taxon>Alveolata</taxon>
        <taxon>Dinophyceae</taxon>
        <taxon>Suessiales</taxon>
        <taxon>Suessiaceae</taxon>
        <taxon>Polarella</taxon>
    </lineage>
</organism>
<evidence type="ECO:0000256" key="2">
    <source>
        <dbReference type="ARBA" id="ARBA00022692"/>
    </source>
</evidence>
<keyword evidence="5" id="KW-0175">Coiled coil</keyword>
<feature type="transmembrane region" description="Helical" evidence="7">
    <location>
        <begin position="526"/>
        <end position="548"/>
    </location>
</feature>
<dbReference type="InterPro" id="IPR005821">
    <property type="entry name" value="Ion_trans_dom"/>
</dbReference>
<evidence type="ECO:0000256" key="4">
    <source>
        <dbReference type="ARBA" id="ARBA00023136"/>
    </source>
</evidence>
<dbReference type="PANTHER" id="PTHR10037">
    <property type="entry name" value="VOLTAGE-GATED CATION CHANNEL CALCIUM AND SODIUM"/>
    <property type="match status" value="1"/>
</dbReference>
<keyword evidence="2 7" id="KW-0812">Transmembrane</keyword>
<feature type="transmembrane region" description="Helical" evidence="7">
    <location>
        <begin position="463"/>
        <end position="482"/>
    </location>
</feature>
<feature type="compositionally biased region" description="Low complexity" evidence="6">
    <location>
        <begin position="700"/>
        <end position="709"/>
    </location>
</feature>
<feature type="region of interest" description="Disordered" evidence="6">
    <location>
        <begin position="202"/>
        <end position="256"/>
    </location>
</feature>
<evidence type="ECO:0000259" key="8">
    <source>
        <dbReference type="Pfam" id="PF00520"/>
    </source>
</evidence>
<evidence type="ECO:0000313" key="9">
    <source>
        <dbReference type="EMBL" id="CAE8714788.1"/>
    </source>
</evidence>
<dbReference type="InterPro" id="IPR043203">
    <property type="entry name" value="VGCC_Ca_Na"/>
</dbReference>
<protein>
    <recommendedName>
        <fullName evidence="8">Ion transport domain-containing protein</fullName>
    </recommendedName>
</protein>
<feature type="region of interest" description="Disordered" evidence="6">
    <location>
        <begin position="974"/>
        <end position="993"/>
    </location>
</feature>
<sequence>MEPDSRNTLQDFESAIDSLEKSVGQSEASKRDASLQKPDARQAVRFAFSTSSSSIGIVSGGTSPSRPSSQSIVDGLRELRSALTHSHDQVLGILNEELVKAKQIEGEMAALRAENLSLRENLQAGHVAAGYKVPCNKPDKKVPDPRIEKGTSKVESSRPGLKASFTEDEVEHCMLPFVHPENEKAKVSLQLSGDCDAELQSSVEIEPRLERPDFKPSQTAGDGTHSQSKHRKSWLPEKNSSKPKNRDDAVPHLRLTRDERTNALQEGTEAMDRGVLTGVNPEYAKQMARQALKGQDFPVKDELKTTGVFQYIVRHPMFERVTMAMIAFNALWMAIDAEYNHADVITMAEIQFQVAENLSCAYFFFELLFRFMAYATARSCLHDSWFLFDLLLVLVMVLETWLLPLVMIMSGTQGTGLMGGQASVLRAGRLLRILRTARMARLVRLMPELMILVKGMFVACRSVFFTLVLLQIIIYIFAIAFMQISKESEMREKYFDGMGKSMFTLLVYGILPDQEPFITDLAGDSWMLTVLVLVFILLGSLTVMNMLLGVLVEAVKTVSVVEREQLDVNFAKKILLDLIKNHNLDADGDNLISEQEFMDLLSNPQAARCLASLGVDVIGAIDCGSMLFEDGEPLTFSDFMHGMLMLRGTNTTTVKDIIDLRRFVAEEFEQVSALVCLQIKNLTSDSPDANESEFKDVRIPRSSRSPRVRAGSGPLSPTQPPLPFLSQGRFRKTLAVAPTSRREAEKSGQRGCQPTLPIFGHQATKGKCSQYPDALRGFGQPPRKRNARRKLEIRGGSVACGGQCCQLRAPVENPNAIAGTVARVQLLQAQMPRRRARLAHLTVLVAANGGCLSGSAAASASPPSTADPYAPTGPRSEKVTAVQQQPEEVPTVSDDSLRDDGSQLRRLTYRCLTVLTIGGATVWVCRDRCRNVAFILQSRGGPNGGRYTAVAASDGDALLTVDATTDDTRCAAASSSSTFGEEATENTEASNSEIPRGLAPTQVAHRFFRSLNLASVASLFLGAGVRGAAGFRQPRNGGAEDDDDDEIWRNDGISEEEGQGLLGCAAEADEDSMAAIMKLRPAAGDSVGDDAEEGSEYARPIVGSERAGLLSR</sequence>
<feature type="region of interest" description="Disordered" evidence="6">
    <location>
        <begin position="1083"/>
        <end position="1112"/>
    </location>
</feature>
<feature type="region of interest" description="Disordered" evidence="6">
    <location>
        <begin position="52"/>
        <end position="72"/>
    </location>
</feature>
<feature type="transmembrane region" description="Helical" evidence="7">
    <location>
        <begin position="385"/>
        <end position="408"/>
    </location>
</feature>
<dbReference type="PANTHER" id="PTHR10037:SF62">
    <property type="entry name" value="SODIUM CHANNEL PROTEIN 60E"/>
    <property type="match status" value="1"/>
</dbReference>
<feature type="compositionally biased region" description="Basic and acidic residues" evidence="6">
    <location>
        <begin position="28"/>
        <end position="39"/>
    </location>
</feature>
<dbReference type="Gene3D" id="1.20.120.350">
    <property type="entry name" value="Voltage-gated potassium channels. Chain C"/>
    <property type="match status" value="1"/>
</dbReference>
<dbReference type="GO" id="GO:0005248">
    <property type="term" value="F:voltage-gated sodium channel activity"/>
    <property type="evidence" value="ECO:0007669"/>
    <property type="project" value="TreeGrafter"/>
</dbReference>
<comment type="caution">
    <text evidence="9">The sequence shown here is derived from an EMBL/GenBank/DDBJ whole genome shotgun (WGS) entry which is preliminary data.</text>
</comment>
<dbReference type="PROSITE" id="PS00018">
    <property type="entry name" value="EF_HAND_1"/>
    <property type="match status" value="1"/>
</dbReference>
<keyword evidence="4 7" id="KW-0472">Membrane</keyword>
<evidence type="ECO:0000256" key="6">
    <source>
        <dbReference type="SAM" id="MobiDB-lite"/>
    </source>
</evidence>
<feature type="compositionally biased region" description="Polar residues" evidence="6">
    <location>
        <begin position="216"/>
        <end position="226"/>
    </location>
</feature>
<keyword evidence="3 7" id="KW-1133">Transmembrane helix</keyword>
<feature type="compositionally biased region" description="Low complexity" evidence="6">
    <location>
        <begin position="856"/>
        <end position="870"/>
    </location>
</feature>
<evidence type="ECO:0000256" key="1">
    <source>
        <dbReference type="ARBA" id="ARBA00004141"/>
    </source>
</evidence>
<dbReference type="Pfam" id="PF00520">
    <property type="entry name" value="Ion_trans"/>
    <property type="match status" value="1"/>
</dbReference>
<feature type="region of interest" description="Disordered" evidence="6">
    <location>
        <begin position="135"/>
        <end position="163"/>
    </location>
</feature>
<feature type="compositionally biased region" description="Low complexity" evidence="6">
    <location>
        <begin position="52"/>
        <end position="65"/>
    </location>
</feature>
<dbReference type="InterPro" id="IPR027359">
    <property type="entry name" value="Volt_channel_dom_sf"/>
</dbReference>
<dbReference type="InterPro" id="IPR018247">
    <property type="entry name" value="EF_Hand_1_Ca_BS"/>
</dbReference>
<evidence type="ECO:0000256" key="3">
    <source>
        <dbReference type="ARBA" id="ARBA00022989"/>
    </source>
</evidence>
<name>A0A813L215_POLGL</name>
<accession>A0A813L215</accession>